<dbReference type="Proteomes" id="UP001227268">
    <property type="component" value="Unassembled WGS sequence"/>
</dbReference>
<reference evidence="1" key="1">
    <citation type="submission" date="2023-04" db="EMBL/GenBank/DDBJ databases">
        <title>Draft Genome sequencing of Naganishia species isolated from polar environments using Oxford Nanopore Technology.</title>
        <authorList>
            <person name="Leo P."/>
            <person name="Venkateswaran K."/>
        </authorList>
    </citation>
    <scope>NUCLEOTIDE SEQUENCE</scope>
    <source>
        <strain evidence="1">MNA-CCFEE 5423</strain>
    </source>
</reference>
<evidence type="ECO:0000313" key="2">
    <source>
        <dbReference type="Proteomes" id="UP001227268"/>
    </source>
</evidence>
<proteinExistence type="predicted"/>
<keyword evidence="2" id="KW-1185">Reference proteome</keyword>
<gene>
    <name evidence="1" type="ORF">QFC21_005606</name>
</gene>
<protein>
    <submittedName>
        <fullName evidence="1">Uncharacterized protein</fullName>
    </submittedName>
</protein>
<dbReference type="EMBL" id="JASBWT010000022">
    <property type="protein sequence ID" value="KAJ9095240.1"/>
    <property type="molecule type" value="Genomic_DNA"/>
</dbReference>
<comment type="caution">
    <text evidence="1">The sequence shown here is derived from an EMBL/GenBank/DDBJ whole genome shotgun (WGS) entry which is preliminary data.</text>
</comment>
<name>A0ACC2V7Z3_9TREE</name>
<sequence length="270" mass="30116">MSLSLATLTPKDVPDPQTPAFASLVDRYFAQGQAVIDSLPTWHKKSTYHANTVQAYALSKEKRPSLGLDSAEHWVARTSTHRLQGSANTSAVYDYFRNGLLVDHSEQERQYIESCMESERLQVFREAEAEGLHCRISKGRPPTSPRTFVFLLLTRELESTTGSRIFMNISVPFDHPLCLSKQVNEKNRVRGRYISVECVREIEVGDKVEWLMATSSDAGGSIPQFLTDWSLAGKVTEDVPSFVEYVNGKIAAEGDSSGPTTKSKVITLRL</sequence>
<accession>A0ACC2V7Z3</accession>
<organism evidence="1 2">
    <name type="scientific">Naganishia friedmannii</name>
    <dbReference type="NCBI Taxonomy" id="89922"/>
    <lineage>
        <taxon>Eukaryota</taxon>
        <taxon>Fungi</taxon>
        <taxon>Dikarya</taxon>
        <taxon>Basidiomycota</taxon>
        <taxon>Agaricomycotina</taxon>
        <taxon>Tremellomycetes</taxon>
        <taxon>Filobasidiales</taxon>
        <taxon>Filobasidiaceae</taxon>
        <taxon>Naganishia</taxon>
    </lineage>
</organism>
<evidence type="ECO:0000313" key="1">
    <source>
        <dbReference type="EMBL" id="KAJ9095240.1"/>
    </source>
</evidence>